<organism evidence="2 3">
    <name type="scientific">Catenaria anguillulae PL171</name>
    <dbReference type="NCBI Taxonomy" id="765915"/>
    <lineage>
        <taxon>Eukaryota</taxon>
        <taxon>Fungi</taxon>
        <taxon>Fungi incertae sedis</taxon>
        <taxon>Blastocladiomycota</taxon>
        <taxon>Blastocladiomycetes</taxon>
        <taxon>Blastocladiales</taxon>
        <taxon>Catenariaceae</taxon>
        <taxon>Catenaria</taxon>
    </lineage>
</organism>
<accession>A0A1Y2HSG4</accession>
<dbReference type="AlphaFoldDB" id="A0A1Y2HSG4"/>
<keyword evidence="3" id="KW-1185">Reference proteome</keyword>
<gene>
    <name evidence="2" type="ORF">BCR44DRAFT_1430415</name>
</gene>
<keyword evidence="1" id="KW-0732">Signal</keyword>
<name>A0A1Y2HSG4_9FUNG</name>
<feature type="chain" id="PRO_5013390869" description="Secreted protein" evidence="1">
    <location>
        <begin position="21"/>
        <end position="100"/>
    </location>
</feature>
<proteinExistence type="predicted"/>
<dbReference type="EMBL" id="MCFL01000012">
    <property type="protein sequence ID" value="ORZ37537.1"/>
    <property type="molecule type" value="Genomic_DNA"/>
</dbReference>
<evidence type="ECO:0000256" key="1">
    <source>
        <dbReference type="SAM" id="SignalP"/>
    </source>
</evidence>
<evidence type="ECO:0000313" key="3">
    <source>
        <dbReference type="Proteomes" id="UP000193411"/>
    </source>
</evidence>
<dbReference type="Proteomes" id="UP000193411">
    <property type="component" value="Unassembled WGS sequence"/>
</dbReference>
<evidence type="ECO:0000313" key="2">
    <source>
        <dbReference type="EMBL" id="ORZ37537.1"/>
    </source>
</evidence>
<protein>
    <recommendedName>
        <fullName evidence="4">Secreted protein</fullName>
    </recommendedName>
</protein>
<reference evidence="2 3" key="1">
    <citation type="submission" date="2016-07" db="EMBL/GenBank/DDBJ databases">
        <title>Pervasive Adenine N6-methylation of Active Genes in Fungi.</title>
        <authorList>
            <consortium name="DOE Joint Genome Institute"/>
            <person name="Mondo S.J."/>
            <person name="Dannebaum R.O."/>
            <person name="Kuo R.C."/>
            <person name="Labutti K."/>
            <person name="Haridas S."/>
            <person name="Kuo A."/>
            <person name="Salamov A."/>
            <person name="Ahrendt S.R."/>
            <person name="Lipzen A."/>
            <person name="Sullivan W."/>
            <person name="Andreopoulos W.B."/>
            <person name="Clum A."/>
            <person name="Lindquist E."/>
            <person name="Daum C."/>
            <person name="Ramamoorthy G.K."/>
            <person name="Gryganskyi A."/>
            <person name="Culley D."/>
            <person name="Magnuson J.K."/>
            <person name="James T.Y."/>
            <person name="O'Malley M.A."/>
            <person name="Stajich J.E."/>
            <person name="Spatafora J.W."/>
            <person name="Visel A."/>
            <person name="Grigoriev I.V."/>
        </authorList>
    </citation>
    <scope>NUCLEOTIDE SEQUENCE [LARGE SCALE GENOMIC DNA]</scope>
    <source>
        <strain evidence="2 3">PL171</strain>
    </source>
</reference>
<feature type="non-terminal residue" evidence="2">
    <location>
        <position position="1"/>
    </location>
</feature>
<comment type="caution">
    <text evidence="2">The sequence shown here is derived from an EMBL/GenBank/DDBJ whole genome shotgun (WGS) entry which is preliminary data.</text>
</comment>
<feature type="signal peptide" evidence="1">
    <location>
        <begin position="1"/>
        <end position="20"/>
    </location>
</feature>
<evidence type="ECO:0008006" key="4">
    <source>
        <dbReference type="Google" id="ProtNLM"/>
    </source>
</evidence>
<sequence>SATLAAAHLSLAMFFSPCASVSLVGIPNPSENTTSNWTPVNFLEISLTQTLRNSTCATSFAAASKWCGAESGESWRVKRMAPEVVSMARDEVGGRKPMAR</sequence>